<feature type="region of interest" description="Disordered" evidence="1">
    <location>
        <begin position="1"/>
        <end position="22"/>
    </location>
</feature>
<feature type="domain" description="Phage head morphogenesis" evidence="2">
    <location>
        <begin position="580"/>
        <end position="677"/>
    </location>
</feature>
<evidence type="ECO:0000256" key="1">
    <source>
        <dbReference type="SAM" id="MobiDB-lite"/>
    </source>
</evidence>
<dbReference type="OrthoDB" id="9797300at2"/>
<dbReference type="InterPro" id="IPR009279">
    <property type="entry name" value="Portal_Mu"/>
</dbReference>
<dbReference type="RefSeq" id="WP_090498800.1">
    <property type="nucleotide sequence ID" value="NZ_FNCH01000005.1"/>
</dbReference>
<organism evidence="4 5">
    <name type="scientific">Pedobacter terrae</name>
    <dbReference type="NCBI Taxonomy" id="405671"/>
    <lineage>
        <taxon>Bacteria</taxon>
        <taxon>Pseudomonadati</taxon>
        <taxon>Bacteroidota</taxon>
        <taxon>Sphingobacteriia</taxon>
        <taxon>Sphingobacteriales</taxon>
        <taxon>Sphingobacteriaceae</taxon>
        <taxon>Pedobacter</taxon>
    </lineage>
</organism>
<dbReference type="Pfam" id="PF06074">
    <property type="entry name" value="Portal_Mu"/>
    <property type="match status" value="1"/>
</dbReference>
<sequence length="905" mass="103876">MSNKKNKNKRIIKPTAGVPTPPAVMNRLSVQPHNRRSLDLTNWRNATRSAEGSAPRRVTLYDLYHDISTTDGQVIAVWGKRVEAITTAEWIFTDRDGNPVDEINELIDCVGFEDLLTVIIKSKAWGYSMAEPTFFINDNEQNEFSLYEVPPKHMRPEAGMIAYDPMSTDGINIREGIYAKTIMEFGKSNDLGLLLSAAMYAILKRGTTSDWAEFIEIFGRGIIDATWDGFDENQRLELAKTFQEMGGGGVIIRPDGTKLEIHQNTGNASGQLQDSFISKMDAYISKVLLGSTETTDSSKSSGYAQAQIHQNSDNRKHETDLNFVRRNLNSRFITVLKAAGFDTKGGTFILKSRTGLSLKEEFDLHFKMAKELKIPFDDDFFYEKYGMPRPKNYNQLKKAIQDSANALFEDKEAEEKDDTPTPSKVKKAKTPQNNKKELSVSPTFWKRMLVKLFQSAPTAMIGAKTCQCGETHTLNLSFKPKEFDIKSLAEAIDKAQGKAYLYSNLFYWNAENVINGFEEGWKNKEGVKLTDIGFDYGITDPKMHTAWETNLFRFSAGKAAYQSTEVNEIYRNSKSFDDFFRTLKKKFSSYENGVLVQPNKEYLQTEWNTANAVAESAATYYRLLEQRKTFKYWRYLTVKDSRVRPEHRLLHGLVFAWDDPVWDKIFPPNGWGCRCYIVPVMESELSAGELEESQNMVKAYFETEEWAKAKKSGFGINRANTKEVFTDSQQYSSTPEKVLKNVGQMYYDDWNLKPIQEMQAAAKTEFKEAESRDVIQDFYRKHKISTRKMMLKDYKGRELILEKNRLQGHTADNDIYGDRHKYLTAVEDVLKAPDEVWVNDEGSKFDSYVYLKFFKNAIIKVIAELTNTGDLEIRTWYNLALEDLTNKNKKLNDLYRHRRGLPVKK</sequence>
<feature type="compositionally biased region" description="Basic residues" evidence="1">
    <location>
        <begin position="1"/>
        <end position="12"/>
    </location>
</feature>
<dbReference type="NCBIfam" id="TIGR01641">
    <property type="entry name" value="phageSPP1_gp7"/>
    <property type="match status" value="1"/>
</dbReference>
<protein>
    <submittedName>
        <fullName evidence="4">Phage putative head morphogenesis protein, SPP1 gp7 family</fullName>
    </submittedName>
</protein>
<evidence type="ECO:0000259" key="2">
    <source>
        <dbReference type="Pfam" id="PF04233"/>
    </source>
</evidence>
<dbReference type="InterPro" id="IPR041110">
    <property type="entry name" value="PBECR2"/>
</dbReference>
<dbReference type="EMBL" id="FNCH01000005">
    <property type="protein sequence ID" value="SDG32230.1"/>
    <property type="molecule type" value="Genomic_DNA"/>
</dbReference>
<proteinExistence type="predicted"/>
<keyword evidence="5" id="KW-1185">Reference proteome</keyword>
<feature type="compositionally biased region" description="Polar residues" evidence="1">
    <location>
        <begin position="294"/>
        <end position="311"/>
    </location>
</feature>
<feature type="region of interest" description="Disordered" evidence="1">
    <location>
        <begin position="294"/>
        <end position="315"/>
    </location>
</feature>
<reference evidence="5" key="1">
    <citation type="submission" date="2016-10" db="EMBL/GenBank/DDBJ databases">
        <authorList>
            <person name="Varghese N."/>
            <person name="Submissions S."/>
        </authorList>
    </citation>
    <scope>NUCLEOTIDE SEQUENCE [LARGE SCALE GENOMIC DNA]</scope>
    <source>
        <strain evidence="5">DSM 17933</strain>
    </source>
</reference>
<feature type="domain" description="Phage-Barnase-EndoU-ColicinE5/D-RelE like nuclease 2" evidence="3">
    <location>
        <begin position="788"/>
        <end position="889"/>
    </location>
</feature>
<feature type="region of interest" description="Disordered" evidence="1">
    <location>
        <begin position="411"/>
        <end position="438"/>
    </location>
</feature>
<dbReference type="STRING" id="405671.SAMN05421827_105132"/>
<dbReference type="AlphaFoldDB" id="A0A1G7TCA5"/>
<dbReference type="Pfam" id="PF18810">
    <property type="entry name" value="PBECR2"/>
    <property type="match status" value="1"/>
</dbReference>
<evidence type="ECO:0000313" key="5">
    <source>
        <dbReference type="Proteomes" id="UP000199643"/>
    </source>
</evidence>
<gene>
    <name evidence="4" type="ORF">SAMN05421827_105132</name>
</gene>
<accession>A0A1G7TCA5</accession>
<evidence type="ECO:0000313" key="4">
    <source>
        <dbReference type="EMBL" id="SDG32230.1"/>
    </source>
</evidence>
<dbReference type="Pfam" id="PF04233">
    <property type="entry name" value="Phage_Mu_F"/>
    <property type="match status" value="1"/>
</dbReference>
<evidence type="ECO:0000259" key="3">
    <source>
        <dbReference type="Pfam" id="PF18810"/>
    </source>
</evidence>
<dbReference type="Proteomes" id="UP000199643">
    <property type="component" value="Unassembled WGS sequence"/>
</dbReference>
<dbReference type="InterPro" id="IPR006528">
    <property type="entry name" value="Phage_head_morphogenesis_dom"/>
</dbReference>
<name>A0A1G7TCA5_9SPHI</name>